<accession>A0A813KBR3</accession>
<feature type="transmembrane region" description="Helical" evidence="8">
    <location>
        <begin position="255"/>
        <end position="274"/>
    </location>
</feature>
<comment type="similarity">
    <text evidence="2">Belongs to the sodium:solute symporter (SSF) (TC 2.A.21) family.</text>
</comment>
<keyword evidence="4 8" id="KW-0812">Transmembrane</keyword>
<feature type="transmembrane region" description="Helical" evidence="8">
    <location>
        <begin position="1100"/>
        <end position="1120"/>
    </location>
</feature>
<evidence type="ECO:0000313" key="11">
    <source>
        <dbReference type="Proteomes" id="UP000626109"/>
    </source>
</evidence>
<dbReference type="Pfam" id="PF00474">
    <property type="entry name" value="SSF"/>
    <property type="match status" value="2"/>
</dbReference>
<feature type="transmembrane region" description="Helical" evidence="8">
    <location>
        <begin position="1067"/>
        <end position="1088"/>
    </location>
</feature>
<feature type="transmembrane region" description="Helical" evidence="8">
    <location>
        <begin position="939"/>
        <end position="958"/>
    </location>
</feature>
<dbReference type="InterPro" id="IPR001734">
    <property type="entry name" value="Na/solute_symporter"/>
</dbReference>
<feature type="transmembrane region" description="Helical" evidence="8">
    <location>
        <begin position="1029"/>
        <end position="1047"/>
    </location>
</feature>
<dbReference type="PANTHER" id="PTHR48086">
    <property type="entry name" value="SODIUM/PROLINE SYMPORTER-RELATED"/>
    <property type="match status" value="1"/>
</dbReference>
<feature type="transmembrane region" description="Helical" evidence="8">
    <location>
        <begin position="132"/>
        <end position="151"/>
    </location>
</feature>
<evidence type="ECO:0000256" key="4">
    <source>
        <dbReference type="ARBA" id="ARBA00022692"/>
    </source>
</evidence>
<feature type="transmembrane region" description="Helical" evidence="8">
    <location>
        <begin position="286"/>
        <end position="307"/>
    </location>
</feature>
<dbReference type="InterPro" id="IPR050277">
    <property type="entry name" value="Sodium:Solute_Symporter"/>
</dbReference>
<dbReference type="Proteomes" id="UP000626109">
    <property type="component" value="Unassembled WGS sequence"/>
</dbReference>
<evidence type="ECO:0000256" key="7">
    <source>
        <dbReference type="SAM" id="MobiDB-lite"/>
    </source>
</evidence>
<dbReference type="InterPro" id="IPR007271">
    <property type="entry name" value="Nuc_sug_transpt"/>
</dbReference>
<feature type="transmembrane region" description="Helical" evidence="8">
    <location>
        <begin position="631"/>
        <end position="652"/>
    </location>
</feature>
<dbReference type="NCBIfam" id="TIGR03647">
    <property type="entry name" value="Na_symport_sm"/>
    <property type="match status" value="1"/>
</dbReference>
<evidence type="ECO:0000256" key="5">
    <source>
        <dbReference type="ARBA" id="ARBA00022989"/>
    </source>
</evidence>
<dbReference type="EMBL" id="CAJNNW010029390">
    <property type="protein sequence ID" value="CAE8700105.1"/>
    <property type="molecule type" value="Genomic_DNA"/>
</dbReference>
<evidence type="ECO:0000256" key="8">
    <source>
        <dbReference type="SAM" id="Phobius"/>
    </source>
</evidence>
<feature type="transmembrane region" description="Helical" evidence="8">
    <location>
        <begin position="829"/>
        <end position="850"/>
    </location>
</feature>
<dbReference type="NCBIfam" id="TIGR03648">
    <property type="entry name" value="Na_symport_lg"/>
    <property type="match status" value="1"/>
</dbReference>
<dbReference type="AlphaFoldDB" id="A0A813KBR3"/>
<dbReference type="Gene3D" id="1.20.1730.10">
    <property type="entry name" value="Sodium/glucose cotransporter"/>
    <property type="match status" value="1"/>
</dbReference>
<feature type="transmembrane region" description="Helical" evidence="8">
    <location>
        <begin position="52"/>
        <end position="75"/>
    </location>
</feature>
<feature type="transmembrane region" description="Helical" evidence="8">
    <location>
        <begin position="20"/>
        <end position="40"/>
    </location>
</feature>
<feature type="transmembrane region" description="Helical" evidence="8">
    <location>
        <begin position="171"/>
        <end position="195"/>
    </location>
</feature>
<dbReference type="Pfam" id="PF13937">
    <property type="entry name" value="DUF4212"/>
    <property type="match status" value="1"/>
</dbReference>
<keyword evidence="3" id="KW-0813">Transport</keyword>
<gene>
    <name evidence="10" type="ORF">PGLA2088_LOCUS31448</name>
</gene>
<dbReference type="InterPro" id="IPR019886">
    <property type="entry name" value="Na_symporter_ssu"/>
</dbReference>
<keyword evidence="6 8" id="KW-0472">Membrane</keyword>
<feature type="transmembrane region" description="Helical" evidence="8">
    <location>
        <begin position="391"/>
        <end position="413"/>
    </location>
</feature>
<comment type="caution">
    <text evidence="10">The sequence shown here is derived from an EMBL/GenBank/DDBJ whole genome shotgun (WGS) entry which is preliminary data.</text>
</comment>
<feature type="transmembrane region" description="Helical" evidence="8">
    <location>
        <begin position="664"/>
        <end position="685"/>
    </location>
</feature>
<evidence type="ECO:0000259" key="9">
    <source>
        <dbReference type="Pfam" id="PF13937"/>
    </source>
</evidence>
<keyword evidence="5 8" id="KW-1133">Transmembrane helix</keyword>
<dbReference type="GO" id="GO:0005886">
    <property type="term" value="C:plasma membrane"/>
    <property type="evidence" value="ECO:0007669"/>
    <property type="project" value="TreeGrafter"/>
</dbReference>
<evidence type="ECO:0000256" key="3">
    <source>
        <dbReference type="ARBA" id="ARBA00022448"/>
    </source>
</evidence>
<feature type="transmembrane region" description="Helical" evidence="8">
    <location>
        <begin position="528"/>
        <end position="555"/>
    </location>
</feature>
<dbReference type="CDD" id="cd11480">
    <property type="entry name" value="SLC5sbd_u4"/>
    <property type="match status" value="1"/>
</dbReference>
<feature type="transmembrane region" description="Helical" evidence="8">
    <location>
        <begin position="1132"/>
        <end position="1153"/>
    </location>
</feature>
<feature type="transmembrane region" description="Helical" evidence="8">
    <location>
        <begin position="319"/>
        <end position="339"/>
    </location>
</feature>
<feature type="transmembrane region" description="Helical" evidence="8">
    <location>
        <begin position="425"/>
        <end position="445"/>
    </location>
</feature>
<feature type="compositionally biased region" description="Polar residues" evidence="7">
    <location>
        <begin position="736"/>
        <end position="747"/>
    </location>
</feature>
<protein>
    <recommendedName>
        <fullName evidence="9">Sodium symporter small subunit domain-containing protein</fullName>
    </recommendedName>
</protein>
<feature type="transmembrane region" description="Helical" evidence="8">
    <location>
        <begin position="575"/>
        <end position="593"/>
    </location>
</feature>
<evidence type="ECO:0000256" key="1">
    <source>
        <dbReference type="ARBA" id="ARBA00004141"/>
    </source>
</evidence>
<feature type="transmembrane region" description="Helical" evidence="8">
    <location>
        <begin position="201"/>
        <end position="222"/>
    </location>
</feature>
<dbReference type="Pfam" id="PF04142">
    <property type="entry name" value="Nuc_sug_transp"/>
    <property type="match status" value="1"/>
</dbReference>
<dbReference type="GO" id="GO:0000139">
    <property type="term" value="C:Golgi membrane"/>
    <property type="evidence" value="ECO:0007669"/>
    <property type="project" value="InterPro"/>
</dbReference>
<feature type="transmembrane region" description="Helical" evidence="8">
    <location>
        <begin position="599"/>
        <end position="624"/>
    </location>
</feature>
<feature type="transmembrane region" description="Helical" evidence="8">
    <location>
        <begin position="96"/>
        <end position="120"/>
    </location>
</feature>
<comment type="subcellular location">
    <subcellularLocation>
        <location evidence="1">Membrane</location>
        <topology evidence="1">Multi-pass membrane protein</topology>
    </subcellularLocation>
</comment>
<evidence type="ECO:0000256" key="6">
    <source>
        <dbReference type="ARBA" id="ARBA00023136"/>
    </source>
</evidence>
<proteinExistence type="inferred from homology"/>
<organism evidence="10 11">
    <name type="scientific">Polarella glacialis</name>
    <name type="common">Dinoflagellate</name>
    <dbReference type="NCBI Taxonomy" id="89957"/>
    <lineage>
        <taxon>Eukaryota</taxon>
        <taxon>Sar</taxon>
        <taxon>Alveolata</taxon>
        <taxon>Dinophyceae</taxon>
        <taxon>Suessiales</taxon>
        <taxon>Suessiaceae</taxon>
        <taxon>Polarella</taxon>
    </lineage>
</organism>
<feature type="transmembrane region" description="Helical" evidence="8">
    <location>
        <begin position="1165"/>
        <end position="1182"/>
    </location>
</feature>
<feature type="transmembrane region" description="Helical" evidence="8">
    <location>
        <begin position="906"/>
        <end position="927"/>
    </location>
</feature>
<reference evidence="10" key="1">
    <citation type="submission" date="2021-02" db="EMBL/GenBank/DDBJ databases">
        <authorList>
            <person name="Dougan E. K."/>
            <person name="Rhodes N."/>
            <person name="Thang M."/>
            <person name="Chan C."/>
        </authorList>
    </citation>
    <scope>NUCLEOTIDE SEQUENCE</scope>
</reference>
<sequence>MLGEKYFELDMSYWGRSRRLVIQILCIWALVAYGLPALVLETNKMNYLGFPLGYYNCAQVIPLFFGALLLIFNHVQEGIEADQMDGKPMVEAASSAALNAVLMKVYVAYTGGFVSFVLFLGFLEAVGVPDQAIGILFVIFTLGMYAAIGIASRTSKSDDFYVAGRNVPPIFNGMATAADWMSGASFVGMAGTLYALGYDGLAYITGWTGGYVLVSTVIAPYLRRFGSFTVPEFIASRYQGTVQLPGGKVVEMSGFARFLATIVLLSCSFTYLTAQVFSTGVIVSRFIGIQFEVAVFSGLIGVLFCSLLGGMRAVTYTQVAQYVILIIAYTVPAICMSTTQDDGFNKNNPVEFLVYGGTLQAIALREKEMVLLGLASKVTPYLEPKWRRVDFFALTFCLMVGTASLPHVLMRYFTTPSVRSARRSVTWSLGFILVLYMTAPAYAAFAKLEVYTNVIGQPLSVLPQWVFTYGKIGLTSVCGKAVTSVNEAVEACAQATGGDYLLRLKDLKISKDAMVIATPEIAGLPYTIAGLVSAGGLAASLSTADGLLLAISNALSHDIYFRLIDDKASIQKRLLISRVLLVVIALMAAGTAASKPADILSMVAWAFSLAASGNFPALVLGIWWRRANAQGAIAGIICGWGLTLTYLLGTVYGGWELWGGISNVAAAVFGLPVGFAANIIVSLLTSPPPDNVLAMVDSLRDFKVTGEDLTAEELEDIKEKEEALARTEVLQVSNTAEATAEVQNSSAPPERHGRGLGELSALGYEPGAAPPRPRLQVLRGAVRQGVSLASVPAPEEGGAFASRPRGPDRCTSPATNVWRWPRVLGRPSGGGAAAAAAVALAVGAATGAFLGSQRRDRSERRVSAFFQPWKSTRRRGILEANVNANGASSNGSQISPSSPQSPESRAWWLSGILLAVYVCCDISVYLVGDRASQGYTKQTVMLASSSISILIGSIISFWQRGRSGLSECFSPRNVLQLLPVSACFSASSLGLLQAFPHFDGAFIKLMGQVKLPLTALLSAVVLRRRYSSVQWQVILLIGISCTLFTALKFDGATFLTGSQDGLLGGVPLVGLMAVVSWVVFNVLATLFAERAFKTADGLSFTTVMTNLRIGEVISIVFMLFRVPDFSPKDFFLGWDASTLAVLATLLGDAWLSGLMVKRLSSVTKNVAKCCTLVVLYSLALISQKQPVVLVQALAAFLIVQSTALFAAVSVRKPDTAAGGAAAA</sequence>
<evidence type="ECO:0000256" key="2">
    <source>
        <dbReference type="ARBA" id="ARBA00006434"/>
    </source>
</evidence>
<dbReference type="PROSITE" id="PS50283">
    <property type="entry name" value="NA_SOLUT_SYMP_3"/>
    <property type="match status" value="1"/>
</dbReference>
<name>A0A813KBR3_POLGL</name>
<feature type="transmembrane region" description="Helical" evidence="8">
    <location>
        <begin position="1188"/>
        <end position="1208"/>
    </location>
</feature>
<dbReference type="InterPro" id="IPR038377">
    <property type="entry name" value="Na/Glc_symporter_sf"/>
</dbReference>
<evidence type="ECO:0000313" key="10">
    <source>
        <dbReference type="EMBL" id="CAE8700105.1"/>
    </source>
</evidence>
<dbReference type="PANTHER" id="PTHR48086:SF5">
    <property type="entry name" value="NA(+):SOLUTE SYMPORTER (SSF FAMILY)"/>
    <property type="match status" value="1"/>
</dbReference>
<dbReference type="InterPro" id="IPR019899">
    <property type="entry name" value="Na/solute_symporter_VC_2705"/>
</dbReference>
<feature type="domain" description="Sodium symporter small subunit" evidence="9">
    <location>
        <begin position="12"/>
        <end position="80"/>
    </location>
</feature>
<dbReference type="GO" id="GO:0015165">
    <property type="term" value="F:pyrimidine nucleotide-sugar transmembrane transporter activity"/>
    <property type="evidence" value="ECO:0007669"/>
    <property type="project" value="InterPro"/>
</dbReference>
<feature type="region of interest" description="Disordered" evidence="7">
    <location>
        <begin position="736"/>
        <end position="755"/>
    </location>
</feature>